<keyword evidence="3" id="KW-1185">Reference proteome</keyword>
<proteinExistence type="predicted"/>
<dbReference type="EMBL" id="ARYK01000002">
    <property type="protein sequence ID" value="KCZ93338.1"/>
    <property type="molecule type" value="Genomic_DNA"/>
</dbReference>
<dbReference type="STRING" id="1280950.HJO_05765"/>
<dbReference type="PATRIC" id="fig|1280950.3.peg.1161"/>
<dbReference type="Proteomes" id="UP000025171">
    <property type="component" value="Unassembled WGS sequence"/>
</dbReference>
<reference evidence="2 3" key="1">
    <citation type="journal article" date="2014" name="Antonie Van Leeuwenhoek">
        <title>Hyphomonas beringensis sp. nov. and Hyphomonas chukchiensis sp. nov., isolated from surface seawater of the Bering Sea and Chukchi Sea.</title>
        <authorList>
            <person name="Li C."/>
            <person name="Lai Q."/>
            <person name="Li G."/>
            <person name="Dong C."/>
            <person name="Wang J."/>
            <person name="Liao Y."/>
            <person name="Shao Z."/>
        </authorList>
    </citation>
    <scope>NUCLEOTIDE SEQUENCE [LARGE SCALE GENOMIC DNA]</scope>
    <source>
        <strain evidence="2 3">MHS-2</strain>
    </source>
</reference>
<sequence>MLGRIRTIIAITGLTSALAAPAAFADAPKSCIDLGAPATQISTACKETADSRSVQVYKAGIAAYNAARAYLRPSGSTADYAAAAQLIEASFRQLPDADLLSNNKATLGFSKNRDWKRWQKAPRVEFRFDRALDNATALEGLATTTPFRATPVCATSDACLNKAIDRLANADIVAPFASANTSDGGRYNEFYYRRGTLFASRGNPADLDSALDNFRKVLDSQRSERKADAAAALERLALKAADENLALGGTSLNQAIRYYGIALAAKPSSWRANKGLGDTYMKLCRDTASTPAQRVPNCLSARSAFDSAKTQASGADLSGVYVGLGESLGIASAELAKLNPNDPNVVLYSQASIDAYGMAASAGGGNAEAQLALAKALEGSQPAQASDAYRNYVGQKLAYPEWIAAGWQLPVASQFQQKLNMVSAGTDRRNIAEAILAIYRLQKGSLNHSVKLSLLEAARAAQPSMNDASIEIGKLYLKPPANYGAAYKAFHDVILATGGDNGPPSAGQEATRAEAFYQLSRVEAAKLSVTTAQTSDSGVDYAQKAFSLNGGEVRYKKAACLAYITTFKVTRDKPATASWCSGIGGSDGQLLLGMYFLRVAQTAPMSQRNGLRDEAQTAFIQGLRLVPQAVPPAKPEVFKSEWPGADDSMPMTTLLEYGRGKSIACNGASLNLPLTPEEIGEAEKQFKFFQLGPC</sequence>
<keyword evidence="1" id="KW-0732">Signal</keyword>
<feature type="chain" id="PRO_5001572578" description="Lipoprotein" evidence="1">
    <location>
        <begin position="26"/>
        <end position="694"/>
    </location>
</feature>
<feature type="signal peptide" evidence="1">
    <location>
        <begin position="1"/>
        <end position="25"/>
    </location>
</feature>
<dbReference type="InterPro" id="IPR011990">
    <property type="entry name" value="TPR-like_helical_dom_sf"/>
</dbReference>
<dbReference type="RefSeq" id="WP_035614873.1">
    <property type="nucleotide sequence ID" value="NZ_ARYK01000002.1"/>
</dbReference>
<protein>
    <recommendedName>
        <fullName evidence="4">Lipoprotein</fullName>
    </recommendedName>
</protein>
<accession>A0A059FS87</accession>
<dbReference type="AlphaFoldDB" id="A0A059FS87"/>
<organism evidence="2 3">
    <name type="scientific">Hyphomonas johnsonii MHS-2</name>
    <dbReference type="NCBI Taxonomy" id="1280950"/>
    <lineage>
        <taxon>Bacteria</taxon>
        <taxon>Pseudomonadati</taxon>
        <taxon>Pseudomonadota</taxon>
        <taxon>Alphaproteobacteria</taxon>
        <taxon>Hyphomonadales</taxon>
        <taxon>Hyphomonadaceae</taxon>
        <taxon>Hyphomonas</taxon>
    </lineage>
</organism>
<evidence type="ECO:0000256" key="1">
    <source>
        <dbReference type="SAM" id="SignalP"/>
    </source>
</evidence>
<evidence type="ECO:0000313" key="3">
    <source>
        <dbReference type="Proteomes" id="UP000025171"/>
    </source>
</evidence>
<gene>
    <name evidence="2" type="ORF">HJO_05765</name>
</gene>
<evidence type="ECO:0008006" key="4">
    <source>
        <dbReference type="Google" id="ProtNLM"/>
    </source>
</evidence>
<evidence type="ECO:0000313" key="2">
    <source>
        <dbReference type="EMBL" id="KCZ93338.1"/>
    </source>
</evidence>
<dbReference type="Gene3D" id="1.25.40.10">
    <property type="entry name" value="Tetratricopeptide repeat domain"/>
    <property type="match status" value="1"/>
</dbReference>
<name>A0A059FS87_9PROT</name>
<comment type="caution">
    <text evidence="2">The sequence shown here is derived from an EMBL/GenBank/DDBJ whole genome shotgun (WGS) entry which is preliminary data.</text>
</comment>